<keyword evidence="1" id="KW-0732">Signal</keyword>
<evidence type="ECO:0000313" key="2">
    <source>
        <dbReference type="EMBL" id="CAL8135108.1"/>
    </source>
</evidence>
<protein>
    <submittedName>
        <fullName evidence="2">Uncharacterized protein</fullName>
    </submittedName>
</protein>
<feature type="signal peptide" evidence="1">
    <location>
        <begin position="1"/>
        <end position="22"/>
    </location>
</feature>
<keyword evidence="3" id="KW-1185">Reference proteome</keyword>
<dbReference type="EMBL" id="CAXLJM020000107">
    <property type="protein sequence ID" value="CAL8135108.1"/>
    <property type="molecule type" value="Genomic_DNA"/>
</dbReference>
<accession>A0ABP1RT61</accession>
<proteinExistence type="predicted"/>
<name>A0ABP1RT61_9HEXA</name>
<reference evidence="2 3" key="1">
    <citation type="submission" date="2024-08" db="EMBL/GenBank/DDBJ databases">
        <authorList>
            <person name="Cucini C."/>
            <person name="Frati F."/>
        </authorList>
    </citation>
    <scope>NUCLEOTIDE SEQUENCE [LARGE SCALE GENOMIC DNA]</scope>
</reference>
<organism evidence="2 3">
    <name type="scientific">Orchesella dallaii</name>
    <dbReference type="NCBI Taxonomy" id="48710"/>
    <lineage>
        <taxon>Eukaryota</taxon>
        <taxon>Metazoa</taxon>
        <taxon>Ecdysozoa</taxon>
        <taxon>Arthropoda</taxon>
        <taxon>Hexapoda</taxon>
        <taxon>Collembola</taxon>
        <taxon>Entomobryomorpha</taxon>
        <taxon>Entomobryoidea</taxon>
        <taxon>Orchesellidae</taxon>
        <taxon>Orchesellinae</taxon>
        <taxon>Orchesella</taxon>
    </lineage>
</organism>
<evidence type="ECO:0000256" key="1">
    <source>
        <dbReference type="SAM" id="SignalP"/>
    </source>
</evidence>
<dbReference type="Proteomes" id="UP001642540">
    <property type="component" value="Unassembled WGS sequence"/>
</dbReference>
<comment type="caution">
    <text evidence="2">The sequence shown here is derived from an EMBL/GenBank/DDBJ whole genome shotgun (WGS) entry which is preliminary data.</text>
</comment>
<evidence type="ECO:0000313" key="3">
    <source>
        <dbReference type="Proteomes" id="UP001642540"/>
    </source>
</evidence>
<gene>
    <name evidence="2" type="ORF">ODALV1_LOCUS25832</name>
</gene>
<sequence length="113" mass="13266">MLNQMFFITALLLIQNFNAVRPTPMNGTERYLAQCYYDYQGYAHCENFSDGECLCRVDEFLYCCGGRDKYCTCCPYWFSQNNPNHNCEKDCYALYVYKKEWSDTAKSSVKGLE</sequence>
<feature type="chain" id="PRO_5045792969" evidence="1">
    <location>
        <begin position="23"/>
        <end position="113"/>
    </location>
</feature>